<proteinExistence type="predicted"/>
<accession>A0A915CPL9</accession>
<name>A0A915CPL9_9BILA</name>
<evidence type="ECO:0000313" key="3">
    <source>
        <dbReference type="WBParaSite" id="jg11201"/>
    </source>
</evidence>
<sequence>MAKKVARNGHQTAASQKRRQKRRDHDTDDIIDCKSINEMQYFSEPKEENGKVIKVDPYASLIGSPKTERSESCTSSKLKHAGLSKRIEASTQPKEVITDGIMTKESAKMGKKKRLPKKVVSTTNNAAEWNMFTKWNEYSTSTVQTVSVRARAAVKRQAFAIDFFIHLCRITSNAGSYQGPIGVLLILACLYFSLMYVEISLANSAEIALEWLWPAVHMILRSIERILRSATNFVQSVDEMGESIVCDWAHLWCIQFNLMCHQRCSFTTKTLEKFRQV</sequence>
<dbReference type="WBParaSite" id="jg11201">
    <property type="protein sequence ID" value="jg11201"/>
    <property type="gene ID" value="jg11201"/>
</dbReference>
<keyword evidence="2" id="KW-1185">Reference proteome</keyword>
<protein>
    <submittedName>
        <fullName evidence="3">Uncharacterized protein</fullName>
    </submittedName>
</protein>
<evidence type="ECO:0000256" key="1">
    <source>
        <dbReference type="SAM" id="MobiDB-lite"/>
    </source>
</evidence>
<reference evidence="3" key="1">
    <citation type="submission" date="2022-11" db="UniProtKB">
        <authorList>
            <consortium name="WormBaseParasite"/>
        </authorList>
    </citation>
    <scope>IDENTIFICATION</scope>
</reference>
<evidence type="ECO:0000313" key="2">
    <source>
        <dbReference type="Proteomes" id="UP000887574"/>
    </source>
</evidence>
<feature type="region of interest" description="Disordered" evidence="1">
    <location>
        <begin position="1"/>
        <end position="30"/>
    </location>
</feature>
<dbReference type="Proteomes" id="UP000887574">
    <property type="component" value="Unplaced"/>
</dbReference>
<dbReference type="AlphaFoldDB" id="A0A915CPL9"/>
<organism evidence="2 3">
    <name type="scientific">Ditylenchus dipsaci</name>
    <dbReference type="NCBI Taxonomy" id="166011"/>
    <lineage>
        <taxon>Eukaryota</taxon>
        <taxon>Metazoa</taxon>
        <taxon>Ecdysozoa</taxon>
        <taxon>Nematoda</taxon>
        <taxon>Chromadorea</taxon>
        <taxon>Rhabditida</taxon>
        <taxon>Tylenchina</taxon>
        <taxon>Tylenchomorpha</taxon>
        <taxon>Sphaerularioidea</taxon>
        <taxon>Anguinidae</taxon>
        <taxon>Anguininae</taxon>
        <taxon>Ditylenchus</taxon>
    </lineage>
</organism>